<dbReference type="AlphaFoldDB" id="E9SCU6"/>
<keyword evidence="1" id="KW-0862">Zinc</keyword>
<gene>
    <name evidence="2" type="ORF">CUS_6700</name>
</gene>
<evidence type="ECO:0000256" key="1">
    <source>
        <dbReference type="PIRSR" id="PIRSR602481-1"/>
    </source>
</evidence>
<protein>
    <submittedName>
        <fullName evidence="2">Conserved domain protein</fullName>
    </submittedName>
</protein>
<keyword evidence="1" id="KW-0479">Metal-binding</keyword>
<proteinExistence type="predicted"/>
<dbReference type="InterPro" id="IPR002481">
    <property type="entry name" value="FUR"/>
</dbReference>
<feature type="binding site" evidence="1">
    <location>
        <position position="104"/>
    </location>
    <ligand>
        <name>Zn(2+)</name>
        <dbReference type="ChEBI" id="CHEBI:29105"/>
    </ligand>
</feature>
<keyword evidence="3" id="KW-1185">Reference proteome</keyword>
<dbReference type="GO" id="GO:0003700">
    <property type="term" value="F:DNA-binding transcription factor activity"/>
    <property type="evidence" value="ECO:0007669"/>
    <property type="project" value="InterPro"/>
</dbReference>
<name>E9SCU6_RUMAL</name>
<dbReference type="InterPro" id="IPR036390">
    <property type="entry name" value="WH_DNA-bd_sf"/>
</dbReference>
<organism evidence="2 3">
    <name type="scientific">Ruminococcus albus 8</name>
    <dbReference type="NCBI Taxonomy" id="246199"/>
    <lineage>
        <taxon>Bacteria</taxon>
        <taxon>Bacillati</taxon>
        <taxon>Bacillota</taxon>
        <taxon>Clostridia</taxon>
        <taxon>Eubacteriales</taxon>
        <taxon>Oscillospiraceae</taxon>
        <taxon>Ruminococcus</taxon>
    </lineage>
</organism>
<dbReference type="InterPro" id="IPR036388">
    <property type="entry name" value="WH-like_DNA-bd_sf"/>
</dbReference>
<feature type="binding site" evidence="1">
    <location>
        <position position="143"/>
    </location>
    <ligand>
        <name>Zn(2+)</name>
        <dbReference type="ChEBI" id="CHEBI:29105"/>
    </ligand>
</feature>
<evidence type="ECO:0000313" key="3">
    <source>
        <dbReference type="Proteomes" id="UP000004259"/>
    </source>
</evidence>
<comment type="caution">
    <text evidence="2">The sequence shown here is derived from an EMBL/GenBank/DDBJ whole genome shotgun (WGS) entry which is preliminary data.</text>
</comment>
<comment type="cofactor">
    <cofactor evidence="1">
        <name>Zn(2+)</name>
        <dbReference type="ChEBI" id="CHEBI:29105"/>
    </cofactor>
    <text evidence="1">Binds 1 zinc ion per subunit.</text>
</comment>
<sequence length="144" mass="16294">MIVTFKSQMIEGDIMATYNTMQRTVILSFLKTNMGQAFTVKEMIAGIRADSSTGISLPESTVYRIMGNLVKSGIAKRDINRNREYQYRLSDDKKGRVIVRCRICGKVQQIDEEVCREMINELNDHGSMGTDGDIEILVICDDCK</sequence>
<dbReference type="Gene3D" id="1.10.10.10">
    <property type="entry name" value="Winged helix-like DNA-binding domain superfamily/Winged helix DNA-binding domain"/>
    <property type="match status" value="1"/>
</dbReference>
<reference evidence="2 3" key="1">
    <citation type="submission" date="2011-02" db="EMBL/GenBank/DDBJ databases">
        <authorList>
            <person name="Nelson K.E."/>
            <person name="Sutton G."/>
            <person name="Torralba M."/>
            <person name="Durkin S."/>
            <person name="Harkins D."/>
            <person name="Montgomery R."/>
            <person name="Ziemer C."/>
            <person name="Klaassens E."/>
            <person name="Ocuiv P."/>
            <person name="Morrison M."/>
        </authorList>
    </citation>
    <scope>NUCLEOTIDE SEQUENCE [LARGE SCALE GENOMIC DNA]</scope>
    <source>
        <strain evidence="2 3">8</strain>
    </source>
</reference>
<evidence type="ECO:0000313" key="2">
    <source>
        <dbReference type="EMBL" id="EGC02850.1"/>
    </source>
</evidence>
<dbReference type="EMBL" id="ADKM02000085">
    <property type="protein sequence ID" value="EGC02850.1"/>
    <property type="molecule type" value="Genomic_DNA"/>
</dbReference>
<dbReference type="STRING" id="246199.CUS_6700"/>
<accession>E9SCU6</accession>
<dbReference type="GO" id="GO:0046872">
    <property type="term" value="F:metal ion binding"/>
    <property type="evidence" value="ECO:0007669"/>
    <property type="project" value="UniProtKB-KW"/>
</dbReference>
<dbReference type="eggNOG" id="COG0735">
    <property type="taxonomic scope" value="Bacteria"/>
</dbReference>
<dbReference type="Pfam" id="PF01475">
    <property type="entry name" value="FUR"/>
    <property type="match status" value="1"/>
</dbReference>
<dbReference type="Proteomes" id="UP000004259">
    <property type="component" value="Unassembled WGS sequence"/>
</dbReference>
<dbReference type="SUPFAM" id="SSF46785">
    <property type="entry name" value="Winged helix' DNA-binding domain"/>
    <property type="match status" value="1"/>
</dbReference>
<feature type="binding site" evidence="1">
    <location>
        <position position="140"/>
    </location>
    <ligand>
        <name>Zn(2+)</name>
        <dbReference type="ChEBI" id="CHEBI:29105"/>
    </ligand>
</feature>
<feature type="binding site" evidence="1">
    <location>
        <position position="101"/>
    </location>
    <ligand>
        <name>Zn(2+)</name>
        <dbReference type="ChEBI" id="CHEBI:29105"/>
    </ligand>
</feature>